<evidence type="ECO:0000256" key="3">
    <source>
        <dbReference type="ARBA" id="ARBA00022989"/>
    </source>
</evidence>
<accession>A0AAX2SEE1</accession>
<evidence type="ECO:0000313" key="7">
    <source>
        <dbReference type="Proteomes" id="UP000298017"/>
    </source>
</evidence>
<dbReference type="AlphaFoldDB" id="A0AAX2SEE1"/>
<evidence type="ECO:0000256" key="1">
    <source>
        <dbReference type="ARBA" id="ARBA00004141"/>
    </source>
</evidence>
<keyword evidence="2 5" id="KW-0812">Transmembrane</keyword>
<reference evidence="6 7" key="1">
    <citation type="submission" date="2019-03" db="EMBL/GenBank/DDBJ databases">
        <title>Genome Sequencing and Assembly of Various Microbes Isolated from Alder Root Nodule.</title>
        <authorList>
            <person name="Swanson E."/>
            <person name="Sevigny J.L."/>
            <person name="Pesce C."/>
            <person name="Davis I."/>
            <person name="Kleiner V."/>
            <person name="Tisa L."/>
        </authorList>
    </citation>
    <scope>NUCLEOTIDE SEQUENCE [LARGE SCALE GENOMIC DNA]</scope>
    <source>
        <strain evidence="6 7">4R-31</strain>
    </source>
</reference>
<dbReference type="GO" id="GO:0016020">
    <property type="term" value="C:membrane"/>
    <property type="evidence" value="ECO:0007669"/>
    <property type="project" value="UniProtKB-SubCell"/>
</dbReference>
<feature type="transmembrane region" description="Helical" evidence="5">
    <location>
        <begin position="169"/>
        <end position="192"/>
    </location>
</feature>
<sequence>MFRSTALTRRSLAIAVGQGILGGAVAAGMLGLMHSLQHAIWSSTDARWLIPLIILTGGAILAVLHHWAADEGLIEQVSDAADPVRLHRRRTAFMALRGVVAVGFGGAIGPEASLIAVMGEISALVTTRVARNEEEERLIGQTGTSASLGALYGAPTGSTMFEPDRKDKAVNLANIIAGAVGFLSFLLVHDLFSAPGATLGLQHVDLSVRDVAASAVAALFGSLLALFYIAVRGPIGALAAKSTRPWVRIMAGTVVFAAMATAVPQIRFSGHEDVGGVLELAAAGAWWALLGIALLKMVATAINLNTGWLGGDFFPLVLAGSAVGVLACSFLDLPVEAAAVAGMAAAATVGMRKPTAVFIIVVLVSGGVAIPAAIMGTAVGLIFYAITPDPAPVH</sequence>
<name>A0AAX2SEE1_KOCRH</name>
<gene>
    <name evidence="6" type="ORF">E4P33_10040</name>
</gene>
<evidence type="ECO:0000256" key="5">
    <source>
        <dbReference type="SAM" id="Phobius"/>
    </source>
</evidence>
<evidence type="ECO:0000313" key="6">
    <source>
        <dbReference type="EMBL" id="TFH99868.1"/>
    </source>
</evidence>
<dbReference type="CDD" id="cd00400">
    <property type="entry name" value="Voltage_gated_ClC"/>
    <property type="match status" value="1"/>
</dbReference>
<protein>
    <submittedName>
        <fullName evidence="6">Chloride channel protein</fullName>
    </submittedName>
</protein>
<dbReference type="EMBL" id="SPNK01000012">
    <property type="protein sequence ID" value="TFH99868.1"/>
    <property type="molecule type" value="Genomic_DNA"/>
</dbReference>
<feature type="transmembrane region" description="Helical" evidence="5">
    <location>
        <begin position="48"/>
        <end position="68"/>
    </location>
</feature>
<dbReference type="Gene3D" id="1.10.3080.10">
    <property type="entry name" value="Clc chloride channel"/>
    <property type="match status" value="1"/>
</dbReference>
<dbReference type="RefSeq" id="WP_135010818.1">
    <property type="nucleotide sequence ID" value="NZ_JAYEXM010000005.1"/>
</dbReference>
<feature type="transmembrane region" description="Helical" evidence="5">
    <location>
        <begin position="307"/>
        <end position="327"/>
    </location>
</feature>
<feature type="transmembrane region" description="Helical" evidence="5">
    <location>
        <begin position="212"/>
        <end position="235"/>
    </location>
</feature>
<evidence type="ECO:0000256" key="4">
    <source>
        <dbReference type="ARBA" id="ARBA00023136"/>
    </source>
</evidence>
<dbReference type="Pfam" id="PF00654">
    <property type="entry name" value="Voltage_CLC"/>
    <property type="match status" value="1"/>
</dbReference>
<feature type="transmembrane region" description="Helical" evidence="5">
    <location>
        <begin position="12"/>
        <end position="36"/>
    </location>
</feature>
<dbReference type="InterPro" id="IPR001807">
    <property type="entry name" value="ClC"/>
</dbReference>
<feature type="transmembrane region" description="Helical" evidence="5">
    <location>
        <begin position="357"/>
        <end position="386"/>
    </location>
</feature>
<dbReference type="PANTHER" id="PTHR43427">
    <property type="entry name" value="CHLORIDE CHANNEL PROTEIN CLC-E"/>
    <property type="match status" value="1"/>
</dbReference>
<keyword evidence="4 5" id="KW-0472">Membrane</keyword>
<dbReference type="Proteomes" id="UP000298017">
    <property type="component" value="Unassembled WGS sequence"/>
</dbReference>
<dbReference type="InterPro" id="IPR050368">
    <property type="entry name" value="ClC-type_chloride_channel"/>
</dbReference>
<organism evidence="6 7">
    <name type="scientific">Kocuria rhizophila</name>
    <dbReference type="NCBI Taxonomy" id="72000"/>
    <lineage>
        <taxon>Bacteria</taxon>
        <taxon>Bacillati</taxon>
        <taxon>Actinomycetota</taxon>
        <taxon>Actinomycetes</taxon>
        <taxon>Micrococcales</taxon>
        <taxon>Micrococcaceae</taxon>
        <taxon>Kocuria</taxon>
    </lineage>
</organism>
<feature type="transmembrane region" description="Helical" evidence="5">
    <location>
        <begin position="274"/>
        <end position="295"/>
    </location>
</feature>
<dbReference type="PRINTS" id="PR00762">
    <property type="entry name" value="CLCHANNEL"/>
</dbReference>
<feature type="transmembrane region" description="Helical" evidence="5">
    <location>
        <begin position="247"/>
        <end position="268"/>
    </location>
</feature>
<dbReference type="InterPro" id="IPR014743">
    <property type="entry name" value="Cl-channel_core"/>
</dbReference>
<comment type="subcellular location">
    <subcellularLocation>
        <location evidence="1">Membrane</location>
        <topology evidence="1">Multi-pass membrane protein</topology>
    </subcellularLocation>
</comment>
<dbReference type="PANTHER" id="PTHR43427:SF12">
    <property type="entry name" value="CHLORIDE TRANSPORTER"/>
    <property type="match status" value="1"/>
</dbReference>
<dbReference type="GO" id="GO:0015108">
    <property type="term" value="F:chloride transmembrane transporter activity"/>
    <property type="evidence" value="ECO:0007669"/>
    <property type="project" value="InterPro"/>
</dbReference>
<comment type="caution">
    <text evidence="6">The sequence shown here is derived from an EMBL/GenBank/DDBJ whole genome shotgun (WGS) entry which is preliminary data.</text>
</comment>
<keyword evidence="3 5" id="KW-1133">Transmembrane helix</keyword>
<proteinExistence type="predicted"/>
<keyword evidence="7" id="KW-1185">Reference proteome</keyword>
<evidence type="ECO:0000256" key="2">
    <source>
        <dbReference type="ARBA" id="ARBA00022692"/>
    </source>
</evidence>
<dbReference type="SUPFAM" id="SSF81340">
    <property type="entry name" value="Clc chloride channel"/>
    <property type="match status" value="1"/>
</dbReference>